<keyword evidence="3" id="KW-1185">Reference proteome</keyword>
<dbReference type="InterPro" id="IPR007138">
    <property type="entry name" value="ABM_dom"/>
</dbReference>
<dbReference type="OrthoDB" id="120886at2"/>
<dbReference type="EMBL" id="CP022420">
    <property type="protein sequence ID" value="ASM75594.1"/>
    <property type="molecule type" value="Genomic_DNA"/>
</dbReference>
<sequence>MQVIIWEFEVPENQRPAFERAYGTGGDWVRLFAKGAGYEGTDLLSDHDNPARYVTIDRWQSAADRDRFMADLRESYRALDKRCEAFTTSEKWIGSFSPAESGG</sequence>
<organism evidence="2 3">
    <name type="scientific">Pseudosulfitobacter pseudonitzschiae</name>
    <dbReference type="NCBI Taxonomy" id="1402135"/>
    <lineage>
        <taxon>Bacteria</taxon>
        <taxon>Pseudomonadati</taxon>
        <taxon>Pseudomonadota</taxon>
        <taxon>Alphaproteobacteria</taxon>
        <taxon>Rhodobacterales</taxon>
        <taxon>Roseobacteraceae</taxon>
        <taxon>Pseudosulfitobacter</taxon>
    </lineage>
</organism>
<evidence type="ECO:0000313" key="3">
    <source>
        <dbReference type="Proteomes" id="UP000199754"/>
    </source>
</evidence>
<gene>
    <name evidence="2" type="ORF">SULPSESMR1_03796</name>
</gene>
<keyword evidence="2" id="KW-0614">Plasmid</keyword>
<evidence type="ECO:0000313" key="2">
    <source>
        <dbReference type="EMBL" id="ASM75594.1"/>
    </source>
</evidence>
<name>A0A221K9B2_9RHOB</name>
<dbReference type="SUPFAM" id="SSF54909">
    <property type="entry name" value="Dimeric alpha+beta barrel"/>
    <property type="match status" value="1"/>
</dbReference>
<geneLocation type="plasmid" evidence="2 3">
    <name>pSMR1-5</name>
</geneLocation>
<dbReference type="KEGG" id="spse:SULPSESMR1_03796"/>
<evidence type="ECO:0000259" key="1">
    <source>
        <dbReference type="Pfam" id="PF03992"/>
    </source>
</evidence>
<dbReference type="Pfam" id="PF03992">
    <property type="entry name" value="ABM"/>
    <property type="match status" value="1"/>
</dbReference>
<dbReference type="RefSeq" id="WP_089423545.1">
    <property type="nucleotide sequence ID" value="NZ_CP022420.1"/>
</dbReference>
<protein>
    <recommendedName>
        <fullName evidence="1">ABM domain-containing protein</fullName>
    </recommendedName>
</protein>
<dbReference type="InterPro" id="IPR011008">
    <property type="entry name" value="Dimeric_a/b-barrel"/>
</dbReference>
<accession>A0A221K9B2</accession>
<feature type="domain" description="ABM" evidence="1">
    <location>
        <begin position="1"/>
        <end position="68"/>
    </location>
</feature>
<reference evidence="2 3" key="1">
    <citation type="submission" date="2017-07" db="EMBL/GenBank/DDBJ databases">
        <title>Genome Sequence of Sulfitobacter pseudonitzschiae Strain SMR1 Isolated from a culture of the Diatom Skeletonema marinoi.</title>
        <authorList>
            <person name="Topel M."/>
            <person name="Pinder M.I.M."/>
            <person name="Johansson O.N."/>
            <person name="Kourtchenko O."/>
            <person name="Godhe A."/>
            <person name="Clarke A.K."/>
        </authorList>
    </citation>
    <scope>NUCLEOTIDE SEQUENCE [LARGE SCALE GENOMIC DNA]</scope>
    <source>
        <strain evidence="2 3">SMR1</strain>
        <plasmid evidence="2 3">pSMR1-5</plasmid>
    </source>
</reference>
<dbReference type="Gene3D" id="3.30.70.100">
    <property type="match status" value="1"/>
</dbReference>
<dbReference type="Proteomes" id="UP000199754">
    <property type="component" value="Plasmid pSMR1-5"/>
</dbReference>
<dbReference type="AlphaFoldDB" id="A0A221K9B2"/>
<proteinExistence type="predicted"/>